<feature type="binding site" evidence="9">
    <location>
        <position position="98"/>
    </location>
    <ligand>
        <name>L-glutamine</name>
        <dbReference type="ChEBI" id="CHEBI:58359"/>
    </ligand>
</feature>
<protein>
    <recommendedName>
        <fullName evidence="3">asparagine synthase (glutamine-hydrolyzing)</fullName>
        <ecNumber evidence="3">6.3.5.4</ecNumber>
    </recommendedName>
</protein>
<dbReference type="InterPro" id="IPR029055">
    <property type="entry name" value="Ntn_hydrolases_N"/>
</dbReference>
<feature type="active site" description="For GATase activity" evidence="8">
    <location>
        <position position="2"/>
    </location>
</feature>
<comment type="similarity">
    <text evidence="2">Belongs to the asparagine synthetase family.</text>
</comment>
<dbReference type="SUPFAM" id="SSF56235">
    <property type="entry name" value="N-terminal nucleophile aminohydrolases (Ntn hydrolases)"/>
    <property type="match status" value="1"/>
</dbReference>
<dbReference type="InterPro" id="IPR051786">
    <property type="entry name" value="ASN_synthetase/amidase"/>
</dbReference>
<proteinExistence type="inferred from homology"/>
<dbReference type="Gene3D" id="3.40.50.620">
    <property type="entry name" value="HUPs"/>
    <property type="match status" value="1"/>
</dbReference>
<dbReference type="InterPro" id="IPR001962">
    <property type="entry name" value="Asn_synthase"/>
</dbReference>
<evidence type="ECO:0000256" key="8">
    <source>
        <dbReference type="PIRSR" id="PIRSR001589-1"/>
    </source>
</evidence>
<keyword evidence="8" id="KW-0061">Asparagine biosynthesis</keyword>
<dbReference type="PIRSF" id="PIRSF001589">
    <property type="entry name" value="Asn_synthetase_glu-h"/>
    <property type="match status" value="1"/>
</dbReference>
<feature type="binding site" evidence="9">
    <location>
        <begin position="367"/>
        <end position="368"/>
    </location>
    <ligand>
        <name>ATP</name>
        <dbReference type="ChEBI" id="CHEBI:30616"/>
    </ligand>
</feature>
<comment type="pathway">
    <text evidence="1">Amino-acid biosynthesis; L-asparagine biosynthesis; L-asparagine from L-aspartate (L-Gln route): step 1/1.</text>
</comment>
<evidence type="ECO:0000256" key="3">
    <source>
        <dbReference type="ARBA" id="ARBA00012737"/>
    </source>
</evidence>
<dbReference type="GO" id="GO:0004066">
    <property type="term" value="F:asparagine synthase (glutamine-hydrolyzing) activity"/>
    <property type="evidence" value="ECO:0007669"/>
    <property type="project" value="UniProtKB-EC"/>
</dbReference>
<keyword evidence="8" id="KW-0028">Amino-acid biosynthesis</keyword>
<evidence type="ECO:0000256" key="2">
    <source>
        <dbReference type="ARBA" id="ARBA00005752"/>
    </source>
</evidence>
<dbReference type="SUPFAM" id="SSF52402">
    <property type="entry name" value="Adenine nucleotide alpha hydrolases-like"/>
    <property type="match status" value="1"/>
</dbReference>
<dbReference type="PANTHER" id="PTHR43284:SF1">
    <property type="entry name" value="ASPARAGINE SYNTHETASE"/>
    <property type="match status" value="1"/>
</dbReference>
<dbReference type="Pfam" id="PF00733">
    <property type="entry name" value="Asn_synthase"/>
    <property type="match status" value="1"/>
</dbReference>
<accession>A0A7C2NVZ8</accession>
<feature type="domain" description="Glutamine amidotransferase type-2" evidence="10">
    <location>
        <begin position="2"/>
        <end position="212"/>
    </location>
</feature>
<dbReference type="InterPro" id="IPR033738">
    <property type="entry name" value="AsnB_N"/>
</dbReference>
<evidence type="ECO:0000256" key="9">
    <source>
        <dbReference type="PIRSR" id="PIRSR001589-2"/>
    </source>
</evidence>
<dbReference type="InterPro" id="IPR014729">
    <property type="entry name" value="Rossmann-like_a/b/a_fold"/>
</dbReference>
<reference evidence="11" key="1">
    <citation type="journal article" date="2020" name="mSystems">
        <title>Genome- and Community-Level Interaction Insights into Carbon Utilization and Element Cycling Functions of Hydrothermarchaeota in Hydrothermal Sediment.</title>
        <authorList>
            <person name="Zhou Z."/>
            <person name="Liu Y."/>
            <person name="Xu W."/>
            <person name="Pan J."/>
            <person name="Luo Z.H."/>
            <person name="Li M."/>
        </authorList>
    </citation>
    <scope>NUCLEOTIDE SEQUENCE [LARGE SCALE GENOMIC DNA]</scope>
    <source>
        <strain evidence="11">SpSt-339</strain>
    </source>
</reference>
<dbReference type="GO" id="GO:0006529">
    <property type="term" value="P:asparagine biosynthetic process"/>
    <property type="evidence" value="ECO:0007669"/>
    <property type="project" value="UniProtKB-KW"/>
</dbReference>
<organism evidence="11">
    <name type="scientific">Schlesneria paludicola</name>
    <dbReference type="NCBI Taxonomy" id="360056"/>
    <lineage>
        <taxon>Bacteria</taxon>
        <taxon>Pseudomonadati</taxon>
        <taxon>Planctomycetota</taxon>
        <taxon>Planctomycetia</taxon>
        <taxon>Planctomycetales</taxon>
        <taxon>Planctomycetaceae</taxon>
        <taxon>Schlesneria</taxon>
    </lineage>
</organism>
<comment type="caution">
    <text evidence="11">The sequence shown here is derived from an EMBL/GenBank/DDBJ whole genome shotgun (WGS) entry which is preliminary data.</text>
</comment>
<dbReference type="EC" id="6.3.5.4" evidence="3"/>
<evidence type="ECO:0000256" key="5">
    <source>
        <dbReference type="ARBA" id="ARBA00022840"/>
    </source>
</evidence>
<dbReference type="CDD" id="cd01991">
    <property type="entry name" value="Asn_synthase_B_C"/>
    <property type="match status" value="1"/>
</dbReference>
<dbReference type="PANTHER" id="PTHR43284">
    <property type="entry name" value="ASPARAGINE SYNTHETASE (GLUTAMINE-HYDROLYZING)"/>
    <property type="match status" value="1"/>
</dbReference>
<dbReference type="NCBIfam" id="TIGR01536">
    <property type="entry name" value="asn_synth_AEB"/>
    <property type="match status" value="1"/>
</dbReference>
<evidence type="ECO:0000256" key="7">
    <source>
        <dbReference type="ARBA" id="ARBA00048741"/>
    </source>
</evidence>
<dbReference type="EMBL" id="DSOK01000125">
    <property type="protein sequence ID" value="HEN14651.1"/>
    <property type="molecule type" value="Genomic_DNA"/>
</dbReference>
<dbReference type="InterPro" id="IPR017932">
    <property type="entry name" value="GATase_2_dom"/>
</dbReference>
<gene>
    <name evidence="11" type="primary">asnB</name>
    <name evidence="11" type="ORF">ENQ76_04175</name>
</gene>
<dbReference type="AlphaFoldDB" id="A0A7C2NVZ8"/>
<dbReference type="PROSITE" id="PS51278">
    <property type="entry name" value="GATASE_TYPE_2"/>
    <property type="match status" value="1"/>
</dbReference>
<keyword evidence="6 8" id="KW-0315">Glutamine amidotransferase</keyword>
<dbReference type="GO" id="GO:0005829">
    <property type="term" value="C:cytosol"/>
    <property type="evidence" value="ECO:0007669"/>
    <property type="project" value="TreeGrafter"/>
</dbReference>
<evidence type="ECO:0000259" key="10">
    <source>
        <dbReference type="PROSITE" id="PS51278"/>
    </source>
</evidence>
<dbReference type="Pfam" id="PF13537">
    <property type="entry name" value="GATase_7"/>
    <property type="match status" value="1"/>
</dbReference>
<comment type="catalytic activity">
    <reaction evidence="7">
        <text>L-aspartate + L-glutamine + ATP + H2O = L-asparagine + L-glutamate + AMP + diphosphate + H(+)</text>
        <dbReference type="Rhea" id="RHEA:12228"/>
        <dbReference type="ChEBI" id="CHEBI:15377"/>
        <dbReference type="ChEBI" id="CHEBI:15378"/>
        <dbReference type="ChEBI" id="CHEBI:29985"/>
        <dbReference type="ChEBI" id="CHEBI:29991"/>
        <dbReference type="ChEBI" id="CHEBI:30616"/>
        <dbReference type="ChEBI" id="CHEBI:33019"/>
        <dbReference type="ChEBI" id="CHEBI:58048"/>
        <dbReference type="ChEBI" id="CHEBI:58359"/>
        <dbReference type="ChEBI" id="CHEBI:456215"/>
        <dbReference type="EC" id="6.3.5.4"/>
    </reaction>
</comment>
<keyword evidence="4 9" id="KW-0547">Nucleotide-binding</keyword>
<keyword evidence="11" id="KW-0436">Ligase</keyword>
<name>A0A7C2NVZ8_9PLAN</name>
<evidence type="ECO:0000313" key="11">
    <source>
        <dbReference type="EMBL" id="HEN14651.1"/>
    </source>
</evidence>
<keyword evidence="5 9" id="KW-0067">ATP-binding</keyword>
<dbReference type="GO" id="GO:0005524">
    <property type="term" value="F:ATP binding"/>
    <property type="evidence" value="ECO:0007669"/>
    <property type="project" value="UniProtKB-KW"/>
</dbReference>
<evidence type="ECO:0000256" key="1">
    <source>
        <dbReference type="ARBA" id="ARBA00005187"/>
    </source>
</evidence>
<evidence type="ECO:0000256" key="4">
    <source>
        <dbReference type="ARBA" id="ARBA00022741"/>
    </source>
</evidence>
<sequence length="651" mass="72204">MCGIAGYVGGFEPRLVARMNRAQQHRGPDGSGVYEDPAAEVGLGHVRLAILDLSAAAAQPMTSPDGRHVLVFNGEIYNFRELRHGLEQRGWRFRSTGDTEVLLAGLAIHGAEFTQRLNGIFAFAWWDVARRELVLARDRVGTKPLYYASPKPGTLLFASEIKALCAHPELRREADLGVIHQHLQFCYATDERTALKGVRRLPPGTLLQWSAATRSSRIAPFWTPDFEADAATTFSAASQALRDTIQSAVRSQLVSDVPLGSMLSGGLDSTLLTILAAESQPAIECFATSYPAADNRVDQTADDAPYARRIAGERGLSLTEFTLKPKLSDLLPRLMYHLDEPLADPATLACYLICRDARARGVKVLLSGQGADELFAGYPRYWVLSRTAWWDRLPRGLRRGLSGLSTVMPGAWPGPLGAALRRMRRVLQAAPQSAAERFVEYSRSNATDVVQRIWYPDLRPNPENATPSEASDWYVAAAQRDLGVYLPNHNLLYCDKMSMATGVEARVPFLDNDIVDLACRMPVHWKVSRGETKVILRDAARTVVPTYIIDRPKAGFGAPYRTWLQRDLADFWSDLTSPQGIARRGWFDGAALEQIRRDSLQGRIDTYMLQWCVLCLELWSREFLDRNPAENRSAITGTVVAESVPVIRAAA</sequence>
<evidence type="ECO:0000256" key="6">
    <source>
        <dbReference type="ARBA" id="ARBA00022962"/>
    </source>
</evidence>
<dbReference type="Gene3D" id="3.60.20.10">
    <property type="entry name" value="Glutamine Phosphoribosylpyrophosphate, subunit 1, domain 1"/>
    <property type="match status" value="1"/>
</dbReference>
<dbReference type="InterPro" id="IPR006426">
    <property type="entry name" value="Asn_synth_AEB"/>
</dbReference>
<dbReference type="CDD" id="cd00712">
    <property type="entry name" value="AsnB"/>
    <property type="match status" value="1"/>
</dbReference>